<feature type="compositionally biased region" description="Low complexity" evidence="1">
    <location>
        <begin position="1438"/>
        <end position="1459"/>
    </location>
</feature>
<evidence type="ECO:0000313" key="2">
    <source>
        <dbReference type="EMBL" id="CAF3616997.1"/>
    </source>
</evidence>
<feature type="compositionally biased region" description="Polar residues" evidence="1">
    <location>
        <begin position="1365"/>
        <end position="1387"/>
    </location>
</feature>
<feature type="compositionally biased region" description="Low complexity" evidence="1">
    <location>
        <begin position="268"/>
        <end position="281"/>
    </location>
</feature>
<evidence type="ECO:0000313" key="3">
    <source>
        <dbReference type="Proteomes" id="UP000663833"/>
    </source>
</evidence>
<feature type="region of interest" description="Disordered" evidence="1">
    <location>
        <begin position="668"/>
        <end position="688"/>
    </location>
</feature>
<feature type="compositionally biased region" description="Low complexity" evidence="1">
    <location>
        <begin position="1473"/>
        <end position="1486"/>
    </location>
</feature>
<dbReference type="Proteomes" id="UP000663833">
    <property type="component" value="Unassembled WGS sequence"/>
</dbReference>
<feature type="compositionally biased region" description="Basic and acidic residues" evidence="1">
    <location>
        <begin position="1462"/>
        <end position="1472"/>
    </location>
</feature>
<accession>A0A818P2M7</accession>
<organism evidence="2 3">
    <name type="scientific">Rotaria socialis</name>
    <dbReference type="NCBI Taxonomy" id="392032"/>
    <lineage>
        <taxon>Eukaryota</taxon>
        <taxon>Metazoa</taxon>
        <taxon>Spiralia</taxon>
        <taxon>Gnathifera</taxon>
        <taxon>Rotifera</taxon>
        <taxon>Eurotatoria</taxon>
        <taxon>Bdelloidea</taxon>
        <taxon>Philodinida</taxon>
        <taxon>Philodinidae</taxon>
        <taxon>Rotaria</taxon>
    </lineage>
</organism>
<feature type="region of interest" description="Disordered" evidence="1">
    <location>
        <begin position="1421"/>
        <end position="1512"/>
    </location>
</feature>
<dbReference type="EMBL" id="CAJNYD010004644">
    <property type="protein sequence ID" value="CAF3616997.1"/>
    <property type="molecule type" value="Genomic_DNA"/>
</dbReference>
<feature type="compositionally biased region" description="Polar residues" evidence="1">
    <location>
        <begin position="1232"/>
        <end position="1241"/>
    </location>
</feature>
<feature type="compositionally biased region" description="Basic residues" evidence="1">
    <location>
        <begin position="1388"/>
        <end position="1397"/>
    </location>
</feature>
<reference evidence="2" key="1">
    <citation type="submission" date="2021-02" db="EMBL/GenBank/DDBJ databases">
        <authorList>
            <person name="Nowell W R."/>
        </authorList>
    </citation>
    <scope>NUCLEOTIDE SEQUENCE</scope>
</reference>
<feature type="region of interest" description="Disordered" evidence="1">
    <location>
        <begin position="1183"/>
        <end position="1241"/>
    </location>
</feature>
<feature type="compositionally biased region" description="Basic residues" evidence="1">
    <location>
        <begin position="450"/>
        <end position="466"/>
    </location>
</feature>
<feature type="region of interest" description="Disordered" evidence="1">
    <location>
        <begin position="264"/>
        <end position="301"/>
    </location>
</feature>
<feature type="compositionally biased region" description="Polar residues" evidence="1">
    <location>
        <begin position="1294"/>
        <end position="1308"/>
    </location>
</feature>
<proteinExistence type="predicted"/>
<protein>
    <submittedName>
        <fullName evidence="2">Uncharacterized protein</fullName>
    </submittedName>
</protein>
<feature type="compositionally biased region" description="Low complexity" evidence="1">
    <location>
        <begin position="1334"/>
        <end position="1357"/>
    </location>
</feature>
<feature type="compositionally biased region" description="Polar residues" evidence="1">
    <location>
        <begin position="1487"/>
        <end position="1510"/>
    </location>
</feature>
<name>A0A818P2M7_9BILA</name>
<sequence length="1618" mass="181832">MVEPGTKDHNKTADLEDTVRNLREENAKLLQLLRSQGLLIDASTNQNGKSSDTIFPISNQQKDSSSITFNHSDLTLTTNSLSTTNQTNHQHINNHGSINQQSFNGQTVHGNQSNITPNFNTVIQTTSQPFVQNSSNTLVQNNTNLIQPINLVNFNNVSLDSIQSFFASQNNLVYLSQTSSSSTTTTTAAAATTTATSSANSITPNTNLDELLPSNTHSILPSSSLSSEQQNQIVVRPKLTLLHKHQELVPVIPKIRPEHYESITRQFSSSSSNDASNLFDNDSNDSKNRYPRLIRSKTSSRTSSLKVSSSVAATAKRKSIVKNAFSSSKSFATNNKNSATVSLLSPSSSKNYLSKSSILDHERDLRPHLDHSRSLDLSIPSTKSSLLTSLPTIANKKSSKTRICNRKKTSGSTAIVPSHSPSLLPIVPNIGRLLAPVIVNIQRGATSKNRISKRSTTNKKQNKRNSSKTPVQYHSESILQQNPSSPMNLFAESISGLLENLDQELLASNFLLHTSSNDLLLDENNSITSSNTNVMQTSDHIDLRHIGNTNIQHQETYHSATSMPTLDEFNNQLENDTILITQSRNGLHTVHGYNVENEHITSFMSEEDMRFVEMNFDENIFLKQFDLEDPGIKQSVHSDQNLFASILTNNNHNNNNNNNDLSQIQQSQINEQSENHQNQSLPHPAYPGSSLMNNNIFTTVVQLGSQRQALKLNAFNNNNNNNSDSTISLLPEEGFQLTARHIEPSQVATYETVKYQDILDDLVMVTDQDALQHAQATAASDPSIDSTDFSLELLEAANEIMKNTNIQIVEENSSTFTELQYFYPIEQEQANLEKQLKTNQSIEKNLPHDDQQSIVILENLQSEIMTSTSLIQNNLEKSITNTSINDLSFMLEFDQAHSPITDHDRSTTNLITPIRPTKNISHLLSLNSPPPPPPPPLIITTTTNNNNNDINIDSHLILSNTFDNNPTISYSPISDTLAISSNSLQQQLQTIEPLTISSNSLQQQLQTIEPLTKSSITFDSKSLPSNPSSPLKCSYQEMIIDSGRLDESNYDKFNYLNNNDYAIEELLRDTTDNPYEIMENQGQTFVRNLESVDNFDELIEQIEISQATNPKRVQSFEDLFSRYQEKHYLKLKHEQNLSSRKFKQQPIISTVELKLFSEQISIKENEPNSPLSSKITDQESIEHPALNIKIQTKEPSPISVEDKIQDKKIRKAKKQKSHHHHHHHHQKRKSTNEQSECAGTTSVEQPLLQLYSQPSPLTPAETIAKDEISTSPLPATQQSELESLSTNIHSGFMINEQTPPSSITSMGHKQSPPPLLINQTKTEKLNMNYSHLFNYDNNNNNNNNTDNNTNDHQNNNTFITPPPESDNNISQQKSNTYENFSQFSNSPNKKKRHHRKSSVTSSTSSKSLNNLDYALDTQELEPVSPTPLPTSKKHHSQNHSSSNYNHSSPNNNGSSPPYYEQHQQKHTKDYYSRKSSSNRSSRIASSQMHPQSRSISNHSYRTSQEPSLISPTLPVAPPPIHMDPYAQPYHSFVPRAGPPPFFNFPFPHPFLNPHPTTSTAHFHPHALKYHDRHHHPLHPSHVYPTHSQQYPYHAHLQRQQQYNNSNYMSSRDHHSFDR</sequence>
<feature type="compositionally biased region" description="Low complexity" evidence="1">
    <location>
        <begin position="668"/>
        <end position="680"/>
    </location>
</feature>
<feature type="compositionally biased region" description="Low complexity" evidence="1">
    <location>
        <begin position="1398"/>
        <end position="1407"/>
    </location>
</feature>
<feature type="region of interest" description="Disordered" evidence="1">
    <location>
        <begin position="1331"/>
        <end position="1409"/>
    </location>
</feature>
<comment type="caution">
    <text evidence="2">The sequence shown here is derived from an EMBL/GenBank/DDBJ whole genome shotgun (WGS) entry which is preliminary data.</text>
</comment>
<evidence type="ECO:0000256" key="1">
    <source>
        <dbReference type="SAM" id="MobiDB-lite"/>
    </source>
</evidence>
<gene>
    <name evidence="2" type="ORF">LUA448_LOCUS31228</name>
</gene>
<feature type="compositionally biased region" description="Basic residues" evidence="1">
    <location>
        <begin position="1208"/>
        <end position="1229"/>
    </location>
</feature>
<feature type="region of interest" description="Disordered" evidence="1">
    <location>
        <begin position="1294"/>
        <end position="1316"/>
    </location>
</feature>
<feature type="region of interest" description="Disordered" evidence="1">
    <location>
        <begin position="446"/>
        <end position="473"/>
    </location>
</feature>